<evidence type="ECO:0000256" key="3">
    <source>
        <dbReference type="ARBA" id="ARBA00022553"/>
    </source>
</evidence>
<evidence type="ECO:0000256" key="4">
    <source>
        <dbReference type="ARBA" id="ARBA00022679"/>
    </source>
</evidence>
<dbReference type="STRING" id="104421.E2ARF3"/>
<comment type="catalytic activity">
    <reaction evidence="12">
        <text>L-tyrosyl-[protein] + ATP = O-phospho-L-tyrosyl-[protein] + ADP + H(+)</text>
        <dbReference type="Rhea" id="RHEA:10596"/>
        <dbReference type="Rhea" id="RHEA-COMP:10136"/>
        <dbReference type="Rhea" id="RHEA-COMP:20101"/>
        <dbReference type="ChEBI" id="CHEBI:15378"/>
        <dbReference type="ChEBI" id="CHEBI:30616"/>
        <dbReference type="ChEBI" id="CHEBI:46858"/>
        <dbReference type="ChEBI" id="CHEBI:61978"/>
        <dbReference type="ChEBI" id="CHEBI:456216"/>
        <dbReference type="EC" id="2.7.10.1"/>
    </reaction>
</comment>
<keyword evidence="5" id="KW-0677">Repeat</keyword>
<evidence type="ECO:0000256" key="5">
    <source>
        <dbReference type="ARBA" id="ARBA00022737"/>
    </source>
</evidence>
<evidence type="ECO:0000256" key="11">
    <source>
        <dbReference type="ARBA" id="ARBA00023137"/>
    </source>
</evidence>
<dbReference type="GO" id="GO:0005524">
    <property type="term" value="F:ATP binding"/>
    <property type="evidence" value="ECO:0007669"/>
    <property type="project" value="UniProtKB-UniRule"/>
</dbReference>
<comment type="catalytic activity">
    <reaction evidence="13">
        <text>L-tyrosyl-[protein] + ATP = O-phospho-L-tyrosyl-[protein] + ADP + H(+)</text>
        <dbReference type="Rhea" id="RHEA:10596"/>
        <dbReference type="Rhea" id="RHEA-COMP:10136"/>
        <dbReference type="Rhea" id="RHEA-COMP:20101"/>
        <dbReference type="ChEBI" id="CHEBI:15378"/>
        <dbReference type="ChEBI" id="CHEBI:30616"/>
        <dbReference type="ChEBI" id="CHEBI:46858"/>
        <dbReference type="ChEBI" id="CHEBI:61978"/>
        <dbReference type="ChEBI" id="CHEBI:456216"/>
        <dbReference type="EC" id="2.7.10.2"/>
    </reaction>
</comment>
<evidence type="ECO:0000256" key="15">
    <source>
        <dbReference type="PROSITE-ProRule" id="PRU10141"/>
    </source>
</evidence>
<name>E2ARF3_CAMFO</name>
<feature type="binding site" evidence="15">
    <location>
        <position position="904"/>
    </location>
    <ligand>
        <name>ATP</name>
        <dbReference type="ChEBI" id="CHEBI:30616"/>
    </ligand>
</feature>
<dbReference type="GO" id="GO:0007259">
    <property type="term" value="P:cell surface receptor signaling pathway via JAK-STAT"/>
    <property type="evidence" value="ECO:0007669"/>
    <property type="project" value="TreeGrafter"/>
</dbReference>
<evidence type="ECO:0000256" key="6">
    <source>
        <dbReference type="ARBA" id="ARBA00022741"/>
    </source>
</evidence>
<evidence type="ECO:0000313" key="19">
    <source>
        <dbReference type="EMBL" id="EFN63962.1"/>
    </source>
</evidence>
<protein>
    <recommendedName>
        <fullName evidence="2">non-specific protein-tyrosine kinase</fullName>
        <ecNumber evidence="2">2.7.10.2</ecNumber>
    </recommendedName>
</protein>
<dbReference type="OrthoDB" id="1915767at2759"/>
<dbReference type="PROSITE" id="PS50001">
    <property type="entry name" value="SH2"/>
    <property type="match status" value="1"/>
</dbReference>
<dbReference type="Pfam" id="PF07714">
    <property type="entry name" value="PK_Tyr_Ser-Thr"/>
    <property type="match status" value="2"/>
</dbReference>
<dbReference type="GO" id="GO:0071944">
    <property type="term" value="C:cell periphery"/>
    <property type="evidence" value="ECO:0007669"/>
    <property type="project" value="UniProtKB-ARBA"/>
</dbReference>
<dbReference type="PRINTS" id="PR00109">
    <property type="entry name" value="TYRKINASE"/>
</dbReference>
<dbReference type="GO" id="GO:0002009">
    <property type="term" value="P:morphogenesis of an epithelium"/>
    <property type="evidence" value="ECO:0007669"/>
    <property type="project" value="UniProtKB-ARBA"/>
</dbReference>
<keyword evidence="3" id="KW-0597">Phosphoprotein</keyword>
<dbReference type="PROSITE" id="PS50057">
    <property type="entry name" value="FERM_3"/>
    <property type="match status" value="1"/>
</dbReference>
<dbReference type="InParanoid" id="E2ARF3"/>
<dbReference type="OMA" id="RCHNILV"/>
<evidence type="ECO:0000256" key="12">
    <source>
        <dbReference type="ARBA" id="ARBA00051243"/>
    </source>
</evidence>
<keyword evidence="7 19" id="KW-0418">Kinase</keyword>
<dbReference type="GO" id="GO:0030182">
    <property type="term" value="P:neuron differentiation"/>
    <property type="evidence" value="ECO:0007669"/>
    <property type="project" value="UniProtKB-ARBA"/>
</dbReference>
<dbReference type="PROSITE" id="PS00109">
    <property type="entry name" value="PROTEIN_KINASE_TYR"/>
    <property type="match status" value="1"/>
</dbReference>
<dbReference type="GO" id="GO:0004715">
    <property type="term" value="F:non-membrane spanning protein tyrosine kinase activity"/>
    <property type="evidence" value="ECO:0007669"/>
    <property type="project" value="UniProtKB-EC"/>
</dbReference>
<dbReference type="PROSITE" id="PS00107">
    <property type="entry name" value="PROTEIN_KINASE_ATP"/>
    <property type="match status" value="1"/>
</dbReference>
<dbReference type="InterPro" id="IPR036860">
    <property type="entry name" value="SH2_dom_sf"/>
</dbReference>
<proteinExistence type="predicted"/>
<dbReference type="Gene3D" id="1.10.510.10">
    <property type="entry name" value="Transferase(Phosphotransferase) domain 1"/>
    <property type="match status" value="2"/>
</dbReference>
<feature type="domain" description="Protein kinase" evidence="17">
    <location>
        <begin position="871"/>
        <end position="1152"/>
    </location>
</feature>
<dbReference type="GO" id="GO:0005829">
    <property type="term" value="C:cytosol"/>
    <property type="evidence" value="ECO:0007669"/>
    <property type="project" value="TreeGrafter"/>
</dbReference>
<dbReference type="InterPro" id="IPR000980">
    <property type="entry name" value="SH2"/>
</dbReference>
<dbReference type="SUPFAM" id="SSF56112">
    <property type="entry name" value="Protein kinase-like (PK-like)"/>
    <property type="match status" value="2"/>
</dbReference>
<dbReference type="InterPro" id="IPR017441">
    <property type="entry name" value="Protein_kinase_ATP_BS"/>
</dbReference>
<evidence type="ECO:0000256" key="2">
    <source>
        <dbReference type="ARBA" id="ARBA00011903"/>
    </source>
</evidence>
<reference evidence="19 20" key="1">
    <citation type="journal article" date="2010" name="Science">
        <title>Genomic comparison of the ants Camponotus floridanus and Harpegnathos saltator.</title>
        <authorList>
            <person name="Bonasio R."/>
            <person name="Zhang G."/>
            <person name="Ye C."/>
            <person name="Mutti N.S."/>
            <person name="Fang X."/>
            <person name="Qin N."/>
            <person name="Donahue G."/>
            <person name="Yang P."/>
            <person name="Li Q."/>
            <person name="Li C."/>
            <person name="Zhang P."/>
            <person name="Huang Z."/>
            <person name="Berger S.L."/>
            <person name="Reinberg D."/>
            <person name="Wang J."/>
            <person name="Liebig J."/>
        </authorList>
    </citation>
    <scope>NUCLEOTIDE SEQUENCE [LARGE SCALE GENOMIC DNA]</scope>
    <source>
        <strain evidence="20">C129</strain>
    </source>
</reference>
<dbReference type="GO" id="GO:0048468">
    <property type="term" value="P:cell development"/>
    <property type="evidence" value="ECO:0007669"/>
    <property type="project" value="UniProtKB-ARBA"/>
</dbReference>
<keyword evidence="10" id="KW-0472">Membrane</keyword>
<dbReference type="GO" id="GO:0012505">
    <property type="term" value="C:endomembrane system"/>
    <property type="evidence" value="ECO:0007669"/>
    <property type="project" value="UniProtKB-SubCell"/>
</dbReference>
<gene>
    <name evidence="19" type="ORF">EAG_09575</name>
</gene>
<dbReference type="KEGG" id="cfo:105255224"/>
<dbReference type="InterPro" id="IPR001245">
    <property type="entry name" value="Ser-Thr/Tyr_kinase_cat_dom"/>
</dbReference>
<feature type="domain" description="SH2" evidence="16">
    <location>
        <begin position="330"/>
        <end position="426"/>
    </location>
</feature>
<dbReference type="CDD" id="cd09921">
    <property type="entry name" value="SH2_Jak_family"/>
    <property type="match status" value="1"/>
</dbReference>
<evidence type="ECO:0000256" key="13">
    <source>
        <dbReference type="ARBA" id="ARBA00051245"/>
    </source>
</evidence>
<dbReference type="GO" id="GO:0019221">
    <property type="term" value="P:cytokine-mediated signaling pathway"/>
    <property type="evidence" value="ECO:0007669"/>
    <property type="project" value="TreeGrafter"/>
</dbReference>
<dbReference type="InterPro" id="IPR011009">
    <property type="entry name" value="Kinase-like_dom_sf"/>
</dbReference>
<evidence type="ECO:0000259" key="16">
    <source>
        <dbReference type="PROSITE" id="PS50001"/>
    </source>
</evidence>
<keyword evidence="20" id="KW-1185">Reference proteome</keyword>
<keyword evidence="11" id="KW-0829">Tyrosine-protein kinase</keyword>
<dbReference type="Gene3D" id="3.30.505.10">
    <property type="entry name" value="SH2 domain"/>
    <property type="match status" value="1"/>
</dbReference>
<evidence type="ECO:0000256" key="8">
    <source>
        <dbReference type="ARBA" id="ARBA00022840"/>
    </source>
</evidence>
<evidence type="ECO:0000256" key="9">
    <source>
        <dbReference type="ARBA" id="ARBA00022999"/>
    </source>
</evidence>
<keyword evidence="8 15" id="KW-0067">ATP-binding</keyword>
<dbReference type="Proteomes" id="UP000000311">
    <property type="component" value="Unassembled WGS sequence"/>
</dbReference>
<dbReference type="GO" id="GO:0050793">
    <property type="term" value="P:regulation of developmental process"/>
    <property type="evidence" value="ECO:0007669"/>
    <property type="project" value="UniProtKB-ARBA"/>
</dbReference>
<dbReference type="PROSITE" id="PS50011">
    <property type="entry name" value="PROTEIN_KINASE_DOM"/>
    <property type="match status" value="2"/>
</dbReference>
<dbReference type="GO" id="GO:0005126">
    <property type="term" value="F:cytokine receptor binding"/>
    <property type="evidence" value="ECO:0007669"/>
    <property type="project" value="TreeGrafter"/>
</dbReference>
<dbReference type="Pfam" id="PF18379">
    <property type="entry name" value="FERM_F1"/>
    <property type="match status" value="1"/>
</dbReference>
<dbReference type="GO" id="GO:0051130">
    <property type="term" value="P:positive regulation of cellular component organization"/>
    <property type="evidence" value="ECO:0007669"/>
    <property type="project" value="UniProtKB-ARBA"/>
</dbReference>
<dbReference type="GO" id="GO:0009887">
    <property type="term" value="P:animal organ morphogenesis"/>
    <property type="evidence" value="ECO:0007669"/>
    <property type="project" value="UniProtKB-ARBA"/>
</dbReference>
<dbReference type="Pfam" id="PF21990">
    <property type="entry name" value="SH2_1"/>
    <property type="match status" value="1"/>
</dbReference>
<dbReference type="CDD" id="cd13196">
    <property type="entry name" value="FERM_C_JAK"/>
    <property type="match status" value="1"/>
</dbReference>
<feature type="domain" description="FERM" evidence="18">
    <location>
        <begin position="6"/>
        <end position="311"/>
    </location>
</feature>
<evidence type="ECO:0000256" key="14">
    <source>
        <dbReference type="PROSITE-ProRule" id="PRU00191"/>
    </source>
</evidence>
<organism evidence="20">
    <name type="scientific">Camponotus floridanus</name>
    <name type="common">Florida carpenter ant</name>
    <dbReference type="NCBI Taxonomy" id="104421"/>
    <lineage>
        <taxon>Eukaryota</taxon>
        <taxon>Metazoa</taxon>
        <taxon>Ecdysozoa</taxon>
        <taxon>Arthropoda</taxon>
        <taxon>Hexapoda</taxon>
        <taxon>Insecta</taxon>
        <taxon>Pterygota</taxon>
        <taxon>Neoptera</taxon>
        <taxon>Endopterygota</taxon>
        <taxon>Hymenoptera</taxon>
        <taxon>Apocrita</taxon>
        <taxon>Aculeata</taxon>
        <taxon>Formicoidea</taxon>
        <taxon>Formicidae</taxon>
        <taxon>Formicinae</taxon>
        <taxon>Camponotus</taxon>
    </lineage>
</organism>
<keyword evidence="6 15" id="KW-0547">Nucleotide-binding</keyword>
<dbReference type="PANTHER" id="PTHR45807">
    <property type="entry name" value="TYROSINE-PROTEIN KINASE HOPSCOTCH"/>
    <property type="match status" value="1"/>
</dbReference>
<dbReference type="InterPro" id="IPR008266">
    <property type="entry name" value="Tyr_kinase_AS"/>
</dbReference>
<dbReference type="EC" id="2.7.10.2" evidence="2"/>
<evidence type="ECO:0000256" key="7">
    <source>
        <dbReference type="ARBA" id="ARBA00022777"/>
    </source>
</evidence>
<dbReference type="CDD" id="cd00192">
    <property type="entry name" value="PTKc"/>
    <property type="match status" value="1"/>
</dbReference>
<dbReference type="PANTHER" id="PTHR45807:SF7">
    <property type="entry name" value="TYROSINE-PROTEIN KINASE HOPSCOTCH"/>
    <property type="match status" value="1"/>
</dbReference>
<evidence type="ECO:0000313" key="20">
    <source>
        <dbReference type="Proteomes" id="UP000000311"/>
    </source>
</evidence>
<dbReference type="EMBL" id="GL442063">
    <property type="protein sequence ID" value="EFN63962.1"/>
    <property type="molecule type" value="Genomic_DNA"/>
</dbReference>
<dbReference type="FunFam" id="1.10.510.10:FF:001512">
    <property type="entry name" value="Receptor tyrosine-protein kinase erbB-2"/>
    <property type="match status" value="1"/>
</dbReference>
<dbReference type="InterPro" id="IPR019748">
    <property type="entry name" value="FERM_central"/>
</dbReference>
<dbReference type="AlphaFoldDB" id="E2ARF3"/>
<dbReference type="CDD" id="cd14473">
    <property type="entry name" value="FERM_B-lobe"/>
    <property type="match status" value="1"/>
</dbReference>
<dbReference type="InterPro" id="IPR000719">
    <property type="entry name" value="Prot_kinase_dom"/>
</dbReference>
<dbReference type="SMART" id="SM00219">
    <property type="entry name" value="TyrKc"/>
    <property type="match status" value="1"/>
</dbReference>
<dbReference type="FunCoup" id="E2ARF3">
    <property type="interactions" value="574"/>
</dbReference>
<dbReference type="InterPro" id="IPR020635">
    <property type="entry name" value="Tyr_kinase_cat_dom"/>
</dbReference>
<evidence type="ECO:0000256" key="1">
    <source>
        <dbReference type="ARBA" id="ARBA00004308"/>
    </source>
</evidence>
<dbReference type="InterPro" id="IPR041155">
    <property type="entry name" value="FERM_F1"/>
</dbReference>
<feature type="domain" description="Protein kinase" evidence="17">
    <location>
        <begin position="477"/>
        <end position="729"/>
    </location>
</feature>
<comment type="subcellular location">
    <subcellularLocation>
        <location evidence="1">Endomembrane system</location>
    </subcellularLocation>
</comment>
<keyword evidence="9 14" id="KW-0727">SH2 domain</keyword>
<dbReference type="InterPro" id="IPR000299">
    <property type="entry name" value="FERM_domain"/>
</dbReference>
<dbReference type="GO" id="GO:0035556">
    <property type="term" value="P:intracellular signal transduction"/>
    <property type="evidence" value="ECO:0007669"/>
    <property type="project" value="TreeGrafter"/>
</dbReference>
<dbReference type="SUPFAM" id="SSF55550">
    <property type="entry name" value="SH2 domain"/>
    <property type="match status" value="1"/>
</dbReference>
<evidence type="ECO:0000256" key="10">
    <source>
        <dbReference type="ARBA" id="ARBA00023136"/>
    </source>
</evidence>
<dbReference type="InterPro" id="IPR051286">
    <property type="entry name" value="JAK"/>
</dbReference>
<accession>E2ARF3</accession>
<dbReference type="GO" id="GO:0004714">
    <property type="term" value="F:transmembrane receptor protein tyrosine kinase activity"/>
    <property type="evidence" value="ECO:0007669"/>
    <property type="project" value="UniProtKB-EC"/>
</dbReference>
<evidence type="ECO:0000259" key="17">
    <source>
        <dbReference type="PROSITE" id="PS50011"/>
    </source>
</evidence>
<keyword evidence="4" id="KW-0808">Transferase</keyword>
<sequence>MADNERSATIYTVTDEKLNITFFVGETIEDLCIKICKLLKISPVARHLFALRNYSSKLWLPYGHKLKGRDKNKFDFRMRFKPRSIQKLKQIDEQAYDYYFQQVRADIMNNRVPDIVYEKHKEELIGLGVSDMYRVMLEKNLPRETVESEYKKYIPKECIKRHAFFVKKPIYNALAGISKEHLDASYVKEQYLQQFERMAPNYLYEEYKAIMKQGVSNNKDSNSKEDSNPPVEVLVRINREEIKYYETINDWKTLCTIEDLCLISIIQNNIVQISRKNGVPSCLEFMEHTNEMLMSFISLLDGYYRLSIKWTFNLCNDVTTPTLDRLHKLRCHGPVGKEFSCAKLKEKHANKPGTYLLRESETEYGVYYIDFCNKAGKIQSQKVEQIGSNEFLLSDSCSQSYRSLGHLISSFQDPANSLYLEYCSPPSEYDISPLLICASENITSELVAAEEIIAPLLEGGPRCVSRNQLQINRMFCKRNKNFTPTTSATSVYLATWQFAKGKEHKIALRILKNNSYTEEFLELVDKWGKLKSDSLIRLYGIIVAPSIGMLCEFGKLGPLDEYLRNNSEIIETADMVEAAACLSTALWHLEENRVVHGKIRCAGVFVHIHIKKVSFIVKLGDPGLFTYTENDIPWIPPECYANLTFAKTSFQADMWALATTMWEIFSRGSSIPIYPNADTVKKFYQYGKHLPQPADCPSKIYKLMLECWSEKNTRKQPHAIMRDTNDILFREYKVRPHTYTHLTFPSTISSIISTIANGDKNNDSNDDLEERRLNNESHTNNLATDRINLIWDDHNDTSKRQVYDDQNSTNTKTCQDMEDISLYFHHICKTMMTNCVRISDGSGSSHINRDIIDDIDKNFLGEMEENGEWHVFKRERIGQGFYGEVFKGIRTNARNNEVQEIAIKMLKTQTNDFERTNQNDFEREIEIMKTLKHPNIVEILGSILDPEKCLIMEFVKHGSLQQYLNTHKSTLTSKRLLSFSLDIATGMDYLGSKNIVHRDLAARNILVASETRVKISDFGLAQKKGTNDYYYMQTPRDLPMKWYAPESLIDGKFSSRSDVWSFGVTMYEIFSLGKDPNLPQTDLDKNTMEKRDDTDKTIFITLVAPLQRGIRLPCPPKCPQEVYRHLMYPCWNLESHKRPSFATLCRSIEELLNKY</sequence>
<dbReference type="InterPro" id="IPR019749">
    <property type="entry name" value="Band_41_domain"/>
</dbReference>
<dbReference type="SMART" id="SM00295">
    <property type="entry name" value="B41"/>
    <property type="match status" value="1"/>
</dbReference>
<evidence type="ECO:0000259" key="18">
    <source>
        <dbReference type="PROSITE" id="PS50057"/>
    </source>
</evidence>